<gene>
    <name evidence="3" type="ORF">B9J98_03855</name>
</gene>
<evidence type="ECO:0000313" key="3">
    <source>
        <dbReference type="EMBL" id="PUA32717.1"/>
    </source>
</evidence>
<dbReference type="Gene3D" id="3.40.910.10">
    <property type="entry name" value="Deoxyhypusine synthase"/>
    <property type="match status" value="1"/>
</dbReference>
<organism evidence="3 4">
    <name type="scientific">Candidatus Terraquivivens tikiterensis</name>
    <dbReference type="NCBI Taxonomy" id="1980982"/>
    <lineage>
        <taxon>Archaea</taxon>
        <taxon>Nitrososphaerota</taxon>
        <taxon>Candidatus Wolframiiraptoraceae</taxon>
        <taxon>Candidatus Terraquivivens</taxon>
    </lineage>
</organism>
<comment type="similarity">
    <text evidence="1">Belongs to the deoxyhypusine synthase family.</text>
</comment>
<dbReference type="PANTHER" id="PTHR11703:SF2">
    <property type="entry name" value="DEOXYHYPUSINE SYNTHASE-LIKE PROTEIN"/>
    <property type="match status" value="1"/>
</dbReference>
<dbReference type="AlphaFoldDB" id="A0A2R7Y5R8"/>
<reference evidence="3 4" key="1">
    <citation type="submission" date="2017-04" db="EMBL/GenBank/DDBJ databases">
        <title>Draft Aigarchaeota genome from a New Zealand hot spring.</title>
        <authorList>
            <person name="Reysenbach A.-L."/>
            <person name="Donaho J.A."/>
            <person name="Gerhart J."/>
            <person name="Kelley J.F."/>
            <person name="Kouba K."/>
            <person name="Podar M."/>
            <person name="Stott M."/>
        </authorList>
    </citation>
    <scope>NUCLEOTIDE SEQUENCE [LARGE SCALE GENOMIC DNA]</scope>
    <source>
        <strain evidence="3">NZ13_MG1</strain>
    </source>
</reference>
<dbReference type="SUPFAM" id="SSF52467">
    <property type="entry name" value="DHS-like NAD/FAD-binding domain"/>
    <property type="match status" value="1"/>
</dbReference>
<protein>
    <recommendedName>
        <fullName evidence="5">Deoxyhypusine synthase</fullName>
    </recommendedName>
</protein>
<dbReference type="InterPro" id="IPR036982">
    <property type="entry name" value="Deoxyhypusine_synthase_sf"/>
</dbReference>
<dbReference type="PANTHER" id="PTHR11703">
    <property type="entry name" value="DEOXYHYPUSINE SYNTHASE"/>
    <property type="match status" value="1"/>
</dbReference>
<comment type="caution">
    <text evidence="3">The sequence shown here is derived from an EMBL/GenBank/DDBJ whole genome shotgun (WGS) entry which is preliminary data.</text>
</comment>
<keyword evidence="2" id="KW-0808">Transferase</keyword>
<evidence type="ECO:0000256" key="1">
    <source>
        <dbReference type="ARBA" id="ARBA00009892"/>
    </source>
</evidence>
<name>A0A2R7Y5R8_9ARCH</name>
<evidence type="ECO:0000256" key="2">
    <source>
        <dbReference type="ARBA" id="ARBA00022679"/>
    </source>
</evidence>
<dbReference type="GO" id="GO:0034038">
    <property type="term" value="F:deoxyhypusine synthase activity"/>
    <property type="evidence" value="ECO:0007669"/>
    <property type="project" value="TreeGrafter"/>
</dbReference>
<dbReference type="InterPro" id="IPR002773">
    <property type="entry name" value="Deoxyhypusine_synthase"/>
</dbReference>
<accession>A0A2R7Y5R8</accession>
<evidence type="ECO:0000313" key="4">
    <source>
        <dbReference type="Proteomes" id="UP000244066"/>
    </source>
</evidence>
<dbReference type="Pfam" id="PF01916">
    <property type="entry name" value="DS"/>
    <property type="match status" value="1"/>
</dbReference>
<dbReference type="GO" id="GO:0005737">
    <property type="term" value="C:cytoplasm"/>
    <property type="evidence" value="ECO:0007669"/>
    <property type="project" value="TreeGrafter"/>
</dbReference>
<dbReference type="InterPro" id="IPR029035">
    <property type="entry name" value="DHS-like_NAD/FAD-binding_dom"/>
</dbReference>
<dbReference type="EMBL" id="NDWU01000007">
    <property type="protein sequence ID" value="PUA32717.1"/>
    <property type="molecule type" value="Genomic_DNA"/>
</dbReference>
<evidence type="ECO:0008006" key="5">
    <source>
        <dbReference type="Google" id="ProtNLM"/>
    </source>
</evidence>
<proteinExistence type="inferred from homology"/>
<sequence length="373" mass="42502">MKSTAVTKDLNQVFCRSRERMSNHYLREPIRPIRLDESINLVGLVEQFRYTSYQSRNLYNAFHVMELMQTDPDRPIVFLTLAGAMVPAGMKGVVNEMMRRKMVDVIISTGANITHDVVESLGFFHYKGWPHADDEELRKMGICRIYDTFLQEDGFWKEQDVVFRVVDRIGNKACSSREFIYEIGRELRDRESFVGLAAELGVPIFCPALNDSDIGIALTKRYEQDRGKEGFRIDPIRDNYEIFQIFAKAKKTGIVIVGGGVPRNYGQQIPVIAEVLLKRPAKADMRLGHEYGILITTDDPKWGGLSGSTLSEAISWGKYSTEAHKAEVYCDATIALPLIVGAVIQKIGRQLDEKPRCRFVWEGDVLREIRLEK</sequence>
<dbReference type="Proteomes" id="UP000244066">
    <property type="component" value="Unassembled WGS sequence"/>
</dbReference>